<accession>A0ABQ9XDU4</accession>
<evidence type="ECO:0000313" key="1">
    <source>
        <dbReference type="EMBL" id="KAK2949472.1"/>
    </source>
</evidence>
<keyword evidence="2" id="KW-1185">Reference proteome</keyword>
<reference evidence="1 2" key="1">
    <citation type="journal article" date="2022" name="bioRxiv">
        <title>Genomics of Preaxostyla Flagellates Illuminates Evolutionary Transitions and the Path Towards Mitochondrial Loss.</title>
        <authorList>
            <person name="Novak L.V.F."/>
            <person name="Treitli S.C."/>
            <person name="Pyrih J."/>
            <person name="Halakuc P."/>
            <person name="Pipaliya S.V."/>
            <person name="Vacek V."/>
            <person name="Brzon O."/>
            <person name="Soukal P."/>
            <person name="Eme L."/>
            <person name="Dacks J.B."/>
            <person name="Karnkowska A."/>
            <person name="Elias M."/>
            <person name="Hampl V."/>
        </authorList>
    </citation>
    <scope>NUCLEOTIDE SEQUENCE [LARGE SCALE GENOMIC DNA]</scope>
    <source>
        <strain evidence="1">NAU3</strain>
        <tissue evidence="1">Gut</tissue>
    </source>
</reference>
<evidence type="ECO:0000313" key="2">
    <source>
        <dbReference type="Proteomes" id="UP001281761"/>
    </source>
</evidence>
<comment type="caution">
    <text evidence="1">The sequence shown here is derived from an EMBL/GenBank/DDBJ whole genome shotgun (WGS) entry which is preliminary data.</text>
</comment>
<sequence length="1550" mass="165928">MSDLAFDCGWEGICVSKISSSTLTLTSSAIVSNPETSPFVLCAASGRDETSICLVNSSHNSSSPTTLLPLGMFCLLSPPHSDHSYRGSTHSLHSIRSFSLSLSNCTLLRGTGPLLDFSSLPNDSGDVSMTEIGVETSLVAGNFRNVSSLSSQTVFPSSLFSQKIIGTSVTRSTNHLTGTTSLDMNDGGYILCLNSSFAHCDSSLEPSDGPNSSLQHLSSSDTQFYFNSSTTASEIIFTRCTFLSMKPSPFGSAIYHGNAPSSLSISECSFTHIRTTSDYGGAVSFFHSISTKYPFTLTSSSFVNCSASDYGGSLYVYTGRASGADGGAISIHTVTSIVLSNSVFQHCSAGSSGNGGGLQIYSSTRLSMDSLQFRECRGRNGNDVSSNGWTPSQLMSNVTNCDSTSGGPTWFFSKSSQYDDSLIPQTTTTRTLQSIQTSLEADGVSVTLLATVSDAVEGTMLVLVDNTNFQNQTTNNSVPAIQRLLSFAFPSLSTTSSLTVTCGDWELLQLGQAYSVTGSSINRTNLFSNYLTFDTLFTAPLVGVVCRNGTGLDHAWLGLDGRRLVAGSYVCEIVGIDDFVLSVSFNGSTEAGTQNMFSTEEKISLFEEGSKFLFNTQYEVNLVTMEGLSEPIMLDPSRLFFTTPNPPRLTNVGEVRFIDHSKCTIEVDLVCVELPASTYTLSVSSASGTEISLPVEWSTSSKGKATAVVYSLTGSEVDLKFGETYTIVSLSNTKGIDAIFLTPLTFTTPEEPPRVEAVSHFSLTNDKTQVEFKMTGIDFFTQNFVVVLTRNGNEIESSLPIGFVSETEMTIAFPAGLVESSTTLEYGATYTLKSVSNATDSFAVNPSLFIVIPTPPIVSSISSSLSANCTHFQLLLTGTDLPSSGTFVASLSNGETFDVTFTGQEGTSKWFEGNATSSLYFNTSYTINTLISGEEHIVLERRLFRTPEGPTLKGIEATLGSNPDFVDLTLDVERIGTGEWTLVVVEQGKTTEFLFPVTLLSSSEGRTSVPVYKTEGSLEYSKRYEVKRLILGTLTASIPSLVTFTTPPEPARIESVSAVQNIHGTHLVVTLRGRALPSGSYSMSFSELPSETFTGTLKAVGIVGFEISLNHHTAPHLDYHKTYTLQTLTCIGDAIHLNSGLQFDVLGKGYVVIASESGSDDISTCGTVQKPCSSISFGWERAISDAEVEEAIVRIDKQSRFGDRLEVGKKSLVIGGMWGMKGEIVVEEGISTPKGKEGLLMVSGGEVILSELSFSLHSFAHTLTSTHPLFVIGGWGTYSIEQVTIRGMDGAQIGMSLCGLISGHVSLSDVCMKDCSLRDGVSLICGSAPSNKLEMILSDVVVENCTVVNAPLLSFHSIHHSSSFSLVNSQFVSTRLMMSESSQNVKSLVDISTSQTKTEIVGCVFVDCGSVHQNSVLFGNALLIDIDSSSSDLASSRWDVSLASCLFVNNSGVESGDSSGGVWINCGDRLCRISFAESWFEEGLSSTALVRNAQGRVVLLEQSKKKRVVHGGSASRAAVVVERGRLVPQIVRTSSVFSNCRLVVRPSRIS</sequence>
<gene>
    <name evidence="1" type="ORF">BLNAU_15560</name>
</gene>
<name>A0ABQ9XDU4_9EUKA</name>
<dbReference type="Proteomes" id="UP001281761">
    <property type="component" value="Unassembled WGS sequence"/>
</dbReference>
<dbReference type="SUPFAM" id="SSF51126">
    <property type="entry name" value="Pectin lyase-like"/>
    <property type="match status" value="1"/>
</dbReference>
<dbReference type="InterPro" id="IPR011050">
    <property type="entry name" value="Pectin_lyase_fold/virulence"/>
</dbReference>
<dbReference type="EMBL" id="JARBJD010000155">
    <property type="protein sequence ID" value="KAK2949472.1"/>
    <property type="molecule type" value="Genomic_DNA"/>
</dbReference>
<protein>
    <submittedName>
        <fullName evidence="1">Uncharacterized protein</fullName>
    </submittedName>
</protein>
<organism evidence="1 2">
    <name type="scientific">Blattamonas nauphoetae</name>
    <dbReference type="NCBI Taxonomy" id="2049346"/>
    <lineage>
        <taxon>Eukaryota</taxon>
        <taxon>Metamonada</taxon>
        <taxon>Preaxostyla</taxon>
        <taxon>Oxymonadida</taxon>
        <taxon>Blattamonas</taxon>
    </lineage>
</organism>
<proteinExistence type="predicted"/>